<dbReference type="InterPro" id="IPR058651">
    <property type="entry name" value="HTH_VMAP-M9"/>
</dbReference>
<keyword evidence="2" id="KW-0723">Serine/threonine-protein kinase</keyword>
<dbReference type="GO" id="GO:0004674">
    <property type="term" value="F:protein serine/threonine kinase activity"/>
    <property type="evidence" value="ECO:0007669"/>
    <property type="project" value="UniProtKB-KW"/>
</dbReference>
<accession>A0A6M0RJH5</accession>
<feature type="domain" description="vWA-MoxR associated protein N-terminal HTH" evidence="1">
    <location>
        <begin position="9"/>
        <end position="87"/>
    </location>
</feature>
<dbReference type="Proteomes" id="UP000481033">
    <property type="component" value="Unassembled WGS sequence"/>
</dbReference>
<dbReference type="InterPro" id="IPR027417">
    <property type="entry name" value="P-loop_NTPase"/>
</dbReference>
<evidence type="ECO:0000313" key="2">
    <source>
        <dbReference type="EMBL" id="NEZ56377.1"/>
    </source>
</evidence>
<dbReference type="SUPFAM" id="SSF52540">
    <property type="entry name" value="P-loop containing nucleoside triphosphate hydrolases"/>
    <property type="match status" value="1"/>
</dbReference>
<reference evidence="2 3" key="1">
    <citation type="journal article" date="2020" name="Microb. Ecol.">
        <title>Ecogenomics of the Marine Benthic Filamentous Cyanobacterium Adonisia.</title>
        <authorList>
            <person name="Walter J.M."/>
            <person name="Coutinho F.H."/>
            <person name="Leomil L."/>
            <person name="Hargreaves P.I."/>
            <person name="Campeao M.E."/>
            <person name="Vieira V.V."/>
            <person name="Silva B.S."/>
            <person name="Fistarol G.O."/>
            <person name="Salomon P.S."/>
            <person name="Sawabe T."/>
            <person name="Mino S."/>
            <person name="Hosokawa M."/>
            <person name="Miyashita H."/>
            <person name="Maruyama F."/>
            <person name="van Verk M.C."/>
            <person name="Dutilh B.E."/>
            <person name="Thompson C.C."/>
            <person name="Thompson F.L."/>
        </authorList>
    </citation>
    <scope>NUCLEOTIDE SEQUENCE [LARGE SCALE GENOMIC DNA]</scope>
    <source>
        <strain evidence="2 3">CCMR0081</strain>
    </source>
</reference>
<dbReference type="Gene3D" id="3.40.50.300">
    <property type="entry name" value="P-loop containing nucleotide triphosphate hydrolases"/>
    <property type="match status" value="1"/>
</dbReference>
<dbReference type="EMBL" id="QXHD01000004">
    <property type="protein sequence ID" value="NEZ56377.1"/>
    <property type="molecule type" value="Genomic_DNA"/>
</dbReference>
<dbReference type="Pfam" id="PF26355">
    <property type="entry name" value="HTH_VMAP-M9"/>
    <property type="match status" value="1"/>
</dbReference>
<protein>
    <submittedName>
        <fullName evidence="2">Serine/threonine protein kinase</fullName>
    </submittedName>
</protein>
<organism evidence="2 3">
    <name type="scientific">Adonisia turfae CCMR0081</name>
    <dbReference type="NCBI Taxonomy" id="2292702"/>
    <lineage>
        <taxon>Bacteria</taxon>
        <taxon>Bacillati</taxon>
        <taxon>Cyanobacteriota</taxon>
        <taxon>Adonisia</taxon>
        <taxon>Adonisia turfae</taxon>
    </lineage>
</organism>
<gene>
    <name evidence="2" type="ORF">DXZ20_11975</name>
</gene>
<keyword evidence="2" id="KW-0418">Kinase</keyword>
<dbReference type="AlphaFoldDB" id="A0A6M0RJH5"/>
<evidence type="ECO:0000259" key="1">
    <source>
        <dbReference type="Pfam" id="PF26355"/>
    </source>
</evidence>
<sequence>MINGGGPMSPEDAITLVDKLLSPYRLTAIQEVVFRRCWQGSTYAQIAASEGYDADYVRVTGSRLWQKISQVLGERVTKKNIHAVLRQQAYQLHQPNTPGPWWPGADQSDTTFPGSPLPLGSPLYIERPPVEQQAMGELIKPGALLRIRAPERWGKTSLVNRLVAQAQTLNFRVVRLNFRQADSCVLANFDKFLRWFCANITQQLKFTAQLDDVWNVDLGSKVSCTNYMQSSILNPLQQPLLLVIDDLQAVFEHPAMAQEFLPMLRVWHEEAKNLTEWGYLRLLVAYATEAYIPLQIHQSPFNVGLPLRLPAFTLEQTQQLSLRYRIEWDDSLISLHTLVEGHPYLIHLALYNLSVHKMELKQLIDEAPQQSGIYSDHLRSYLAIFEAEPNLARTFYKVIEQDTATELEPMTAYRLESMGLVTLAGNRATASCSLYRQYFGGRLSVDA</sequence>
<dbReference type="Pfam" id="PF14516">
    <property type="entry name" value="AAA_35"/>
    <property type="match status" value="1"/>
</dbReference>
<keyword evidence="3" id="KW-1185">Reference proteome</keyword>
<comment type="caution">
    <text evidence="2">The sequence shown here is derived from an EMBL/GenBank/DDBJ whole genome shotgun (WGS) entry which is preliminary data.</text>
</comment>
<keyword evidence="2" id="KW-0808">Transferase</keyword>
<evidence type="ECO:0000313" key="3">
    <source>
        <dbReference type="Proteomes" id="UP000481033"/>
    </source>
</evidence>
<proteinExistence type="predicted"/>
<name>A0A6M0RJH5_9CYAN</name>